<dbReference type="Gene3D" id="1.20.80.10">
    <property type="match status" value="1"/>
</dbReference>
<feature type="domain" description="PH" evidence="5">
    <location>
        <begin position="661"/>
        <end position="756"/>
    </location>
</feature>
<evidence type="ECO:0000256" key="3">
    <source>
        <dbReference type="SAM" id="Coils"/>
    </source>
</evidence>
<feature type="domain" description="FERM" evidence="6">
    <location>
        <begin position="1080"/>
        <end position="1409"/>
    </location>
</feature>
<dbReference type="InterPro" id="IPR019748">
    <property type="entry name" value="FERM_central"/>
</dbReference>
<dbReference type="Gene3D" id="1.25.40.530">
    <property type="entry name" value="MyTH4 domain"/>
    <property type="match status" value="1"/>
</dbReference>
<dbReference type="Proteomes" id="UP000472277">
    <property type="component" value="Chromosome 5"/>
</dbReference>
<evidence type="ECO:0000259" key="6">
    <source>
        <dbReference type="PROSITE" id="PS50057"/>
    </source>
</evidence>
<feature type="coiled-coil region" evidence="3">
    <location>
        <begin position="35"/>
        <end position="62"/>
    </location>
</feature>
<evidence type="ECO:0000256" key="1">
    <source>
        <dbReference type="ARBA" id="ARBA00022737"/>
    </source>
</evidence>
<dbReference type="PROSITE" id="PS51016">
    <property type="entry name" value="MYTH4"/>
    <property type="match status" value="1"/>
</dbReference>
<dbReference type="SMART" id="SM00139">
    <property type="entry name" value="MyTH4"/>
    <property type="match status" value="1"/>
</dbReference>
<dbReference type="SMART" id="SM00295">
    <property type="entry name" value="B41"/>
    <property type="match status" value="1"/>
</dbReference>
<feature type="compositionally biased region" description="Low complexity" evidence="4">
    <location>
        <begin position="613"/>
        <end position="624"/>
    </location>
</feature>
<dbReference type="Pfam" id="PF21989">
    <property type="entry name" value="RA_2"/>
    <property type="match status" value="1"/>
</dbReference>
<dbReference type="CDD" id="cd14473">
    <property type="entry name" value="FERM_B-lobe"/>
    <property type="match status" value="1"/>
</dbReference>
<feature type="coiled-coil region" evidence="3">
    <location>
        <begin position="88"/>
        <end position="115"/>
    </location>
</feature>
<keyword evidence="1" id="KW-0677">Repeat</keyword>
<accession>A0A673VZT4</accession>
<feature type="domain" description="MyTH4" evidence="7">
    <location>
        <begin position="914"/>
        <end position="1069"/>
    </location>
</feature>
<feature type="compositionally biased region" description="Basic and acidic residues" evidence="4">
    <location>
        <begin position="335"/>
        <end position="356"/>
    </location>
</feature>
<dbReference type="CDD" id="cd17179">
    <property type="entry name" value="FERM_F1_PLEKHH2"/>
    <property type="match status" value="1"/>
</dbReference>
<feature type="region of interest" description="Disordered" evidence="4">
    <location>
        <begin position="1431"/>
        <end position="1451"/>
    </location>
</feature>
<feature type="compositionally biased region" description="Low complexity" evidence="4">
    <location>
        <begin position="585"/>
        <end position="606"/>
    </location>
</feature>
<dbReference type="Pfam" id="PF00373">
    <property type="entry name" value="FERM_M"/>
    <property type="match status" value="1"/>
</dbReference>
<feature type="region of interest" description="Disordered" evidence="4">
    <location>
        <begin position="585"/>
        <end position="657"/>
    </location>
</feature>
<dbReference type="GO" id="GO:0030835">
    <property type="term" value="P:negative regulation of actin filament depolymerization"/>
    <property type="evidence" value="ECO:0007669"/>
    <property type="project" value="TreeGrafter"/>
</dbReference>
<dbReference type="GO" id="GO:0005856">
    <property type="term" value="C:cytoskeleton"/>
    <property type="evidence" value="ECO:0007669"/>
    <property type="project" value="InterPro"/>
</dbReference>
<dbReference type="InterPro" id="IPR000299">
    <property type="entry name" value="FERM_domain"/>
</dbReference>
<dbReference type="PROSITE" id="PS50003">
    <property type="entry name" value="PH_DOMAIN"/>
    <property type="match status" value="2"/>
</dbReference>
<evidence type="ECO:0000259" key="7">
    <source>
        <dbReference type="PROSITE" id="PS51016"/>
    </source>
</evidence>
<protein>
    <submittedName>
        <fullName evidence="8">Pleckstrin homology, MyTH4 and FERM domain containing H2</fullName>
    </submittedName>
</protein>
<feature type="domain" description="PH" evidence="5">
    <location>
        <begin position="770"/>
        <end position="878"/>
    </location>
</feature>
<dbReference type="InterPro" id="IPR038185">
    <property type="entry name" value="MyTH4_dom_sf"/>
</dbReference>
<dbReference type="PROSITE" id="PS50057">
    <property type="entry name" value="FERM_3"/>
    <property type="match status" value="1"/>
</dbReference>
<feature type="coiled-coil region" evidence="3">
    <location>
        <begin position="145"/>
        <end position="172"/>
    </location>
</feature>
<organism evidence="8 9">
    <name type="scientific">Salmo trutta</name>
    <name type="common">Brown trout</name>
    <dbReference type="NCBI Taxonomy" id="8032"/>
    <lineage>
        <taxon>Eukaryota</taxon>
        <taxon>Metazoa</taxon>
        <taxon>Chordata</taxon>
        <taxon>Craniata</taxon>
        <taxon>Vertebrata</taxon>
        <taxon>Euteleostomi</taxon>
        <taxon>Actinopterygii</taxon>
        <taxon>Neopterygii</taxon>
        <taxon>Teleostei</taxon>
        <taxon>Protacanthopterygii</taxon>
        <taxon>Salmoniformes</taxon>
        <taxon>Salmonidae</taxon>
        <taxon>Salmoninae</taxon>
        <taxon>Salmo</taxon>
    </lineage>
</organism>
<dbReference type="CDD" id="cd13282">
    <property type="entry name" value="PH1_PLEKHH1_PLEKHH2"/>
    <property type="match status" value="1"/>
</dbReference>
<dbReference type="SUPFAM" id="SSF50729">
    <property type="entry name" value="PH domain-like"/>
    <property type="match status" value="2"/>
</dbReference>
<evidence type="ECO:0000313" key="8">
    <source>
        <dbReference type="Ensembl" id="ENSSTUP00000001496.1"/>
    </source>
</evidence>
<proteinExistence type="predicted"/>
<dbReference type="FunFam" id="2.30.29.30:FF:000286">
    <property type="entry name" value="PH-protein kinase domain containing protein"/>
    <property type="match status" value="1"/>
</dbReference>
<dbReference type="InterPro" id="IPR001849">
    <property type="entry name" value="PH_domain"/>
</dbReference>
<dbReference type="Pfam" id="PF00784">
    <property type="entry name" value="MyTH4"/>
    <property type="match status" value="1"/>
</dbReference>
<dbReference type="GO" id="GO:0003779">
    <property type="term" value="F:actin binding"/>
    <property type="evidence" value="ECO:0007669"/>
    <property type="project" value="TreeGrafter"/>
</dbReference>
<dbReference type="InterPro" id="IPR000857">
    <property type="entry name" value="MyTH4_dom"/>
</dbReference>
<feature type="region of interest" description="Disordered" evidence="4">
    <location>
        <begin position="301"/>
        <end position="411"/>
    </location>
</feature>
<dbReference type="SMART" id="SM00233">
    <property type="entry name" value="PH"/>
    <property type="match status" value="2"/>
</dbReference>
<dbReference type="GeneTree" id="ENSGT00940000157675"/>
<dbReference type="PANTHER" id="PTHR22903:SF3">
    <property type="entry name" value="PLECKSTRIN HOMOLOGY DOMAIN-CONTAINING FAMILY H MEMBER 2"/>
    <property type="match status" value="1"/>
</dbReference>
<evidence type="ECO:0000256" key="4">
    <source>
        <dbReference type="SAM" id="MobiDB-lite"/>
    </source>
</evidence>
<dbReference type="FunFam" id="1.25.40.530:FF:000001">
    <property type="entry name" value="Pleckstrin homology domain-containing family H member 2"/>
    <property type="match status" value="1"/>
</dbReference>
<gene>
    <name evidence="8" type="primary">PLEKHH2</name>
    <name evidence="8" type="synonym">plekhh2</name>
</gene>
<dbReference type="Gene3D" id="3.10.20.90">
    <property type="entry name" value="Phosphatidylinositol 3-kinase Catalytic Subunit, Chain A, domain 1"/>
    <property type="match status" value="1"/>
</dbReference>
<name>A0A673VZT4_SALTR</name>
<keyword evidence="2 3" id="KW-0175">Coiled coil</keyword>
<feature type="compositionally biased region" description="Low complexity" evidence="4">
    <location>
        <begin position="365"/>
        <end position="386"/>
    </location>
</feature>
<dbReference type="SUPFAM" id="SSF47031">
    <property type="entry name" value="Second domain of FERM"/>
    <property type="match status" value="1"/>
</dbReference>
<dbReference type="InterPro" id="IPR014352">
    <property type="entry name" value="FERM/acyl-CoA-bd_prot_sf"/>
</dbReference>
<dbReference type="InterPro" id="IPR019749">
    <property type="entry name" value="Band_41_domain"/>
</dbReference>
<evidence type="ECO:0000259" key="5">
    <source>
        <dbReference type="PROSITE" id="PS50003"/>
    </source>
</evidence>
<keyword evidence="9" id="KW-1185">Reference proteome</keyword>
<feature type="compositionally biased region" description="Pro residues" evidence="4">
    <location>
        <begin position="497"/>
        <end position="515"/>
    </location>
</feature>
<evidence type="ECO:0000256" key="2">
    <source>
        <dbReference type="ARBA" id="ARBA00023054"/>
    </source>
</evidence>
<dbReference type="Pfam" id="PF00169">
    <property type="entry name" value="PH"/>
    <property type="match status" value="2"/>
</dbReference>
<dbReference type="Gene3D" id="2.30.29.30">
    <property type="entry name" value="Pleckstrin-homology domain (PH domain)/Phosphotyrosine-binding domain (PTB)"/>
    <property type="match status" value="3"/>
</dbReference>
<dbReference type="PANTHER" id="PTHR22903">
    <property type="entry name" value="PLEKHH PROTEIN"/>
    <property type="match status" value="1"/>
</dbReference>
<reference evidence="8" key="1">
    <citation type="submission" date="2025-08" db="UniProtKB">
        <authorList>
            <consortium name="Ensembl"/>
        </authorList>
    </citation>
    <scope>IDENTIFICATION</scope>
</reference>
<sequence>MAEAEEALGQEDWKEKCFVLEALLMKFRVQIIKIRELTADKIQQLETQVIEAEKRAFKAHQQVQWMEEKVKAPDGQSGDSEVRLFKRCQDLQSLLQEKDDVIALLEAQVEEQKQIRAQDAKTVEEKAAKIKEWVMLKLCEFEVENAALRETNIQQEAQIQELQKQMQALEQKRGVGVQSKPGEAQRLSSLTFGCFQVRGKNPQVLTGPEPVQRTLRTQPEAEGGNNTGQCNNLLYSERPHFQNDRQPATLVLTESVCESAAGPEFRRVSSVLSVAASEGEGGRFSEGGGCPLKYSRPGSDTYLTASDDSSSLFDDDMERTKRPHFHLPGSGEVGLAEKDGVRERKLEDCSSDELNKRFQSQRLDSSSSSSDPSNTPSPILTPTLTPKRPTSTQDSRDLPASPKQPRLRTPTGFGVMSVALAKRHLSQPPISTEAAHGRTRNAISMLRPLRPQETDLDQEQEVSVERSRDTPPQPATKPTLRTSPASLATDEEEPPESPDPPPTVPGSKPPTPPLHRFPSWESRIYAVAKSGIRLSETSCTDQTSKDPSLQSSYPAFVLYTSLIFKNMTTPVYTTLKGKATLLSSSPFSEESCSSEESSSSESSSSSEVEEASKSVSMSSMTSESDYAIPPDAYSTDTECSEPEQKLPKTCSSTLDNGKSEPMEKSGYLLKMVKTWKKTWKRRWFVLKDGELLYYKSPSDVIRRPQGQIEVNATSSIARGDEKQVLQIVTGKRVYYLKADSPNLLEEWLRVLQSVLRVKTASPLFAQPEIRPGMKGHLIKVKHGYSKRVWCALIGKTLYYFRSQEDKFPLGQIKLREARVEEVDRSRDSDEELKSCGRGLQATPHTIAVHPQEQGPTYLLIESRHEKEAWLYHLSVAAGTTLGKVGTEFEQLVGKLLNVEGEPNSQIWRHPMLCFSKEGLSSPLTTLPSQALQTEAIKLFKTCQLFINVAIDAPAIDYHVSLAQSALQVCLTHPELQNELFCQFIKQTTKRQPQGQPWPLQGWQFLALCVGLFLPQHPFLWLLQVHLKRHGDSRTEVGKYAIYCQRSVERTQQKGERQARASRMEILSILLRNPYHHSLPFSVPVHFLNNTYQVVGFDASTTVEEFQCRLNQDTGMRKTGQSGFSLYTDDPTGRELEHCLQGGIKICDIISKWEQASKEQHTGKSENTRTVRLTYKNRLYFSLQVRGESERERLLLAYQANEAIAAGHFPVNKELALEMSALLAQVCDFGDFERPFSTPASPNSAQTKSNQTLKQVLERFYPKHYRRTSTEEQLRQLHQRLSTRWASLRGRSSSECVRIYLTVARKWPFFGAKLFEAEVRSLAPVMYWAVRTTLCSTLWSDKLLVSHPYKNLMTFGGCRQDFMLVVSQSIGSNATKDKPTEKHLFTMATSKNREMTLLISSYINSAHQQKAATHHLSAPALLVAQPVNLKSKELRSKSPPAAGRPSKAPTLL</sequence>
<evidence type="ECO:0000313" key="9">
    <source>
        <dbReference type="Proteomes" id="UP000472277"/>
    </source>
</evidence>
<dbReference type="Ensembl" id="ENSSTUT00000001617.1">
    <property type="protein sequence ID" value="ENSSTUP00000001496.1"/>
    <property type="gene ID" value="ENSSTUG00000000635.1"/>
</dbReference>
<dbReference type="InterPro" id="IPR011993">
    <property type="entry name" value="PH-like_dom_sf"/>
</dbReference>
<dbReference type="GO" id="GO:0005737">
    <property type="term" value="C:cytoplasm"/>
    <property type="evidence" value="ECO:0007669"/>
    <property type="project" value="TreeGrafter"/>
</dbReference>
<dbReference type="InterPro" id="IPR035963">
    <property type="entry name" value="FERM_2"/>
</dbReference>
<reference evidence="8" key="2">
    <citation type="submission" date="2025-09" db="UniProtKB">
        <authorList>
            <consortium name="Ensembl"/>
        </authorList>
    </citation>
    <scope>IDENTIFICATION</scope>
</reference>
<feature type="region of interest" description="Disordered" evidence="4">
    <location>
        <begin position="446"/>
        <end position="517"/>
    </location>
</feature>